<accession>A0A100W508</accession>
<dbReference type="EMBL" id="BCSX01000051">
    <property type="protein sequence ID" value="GAS91734.1"/>
    <property type="molecule type" value="Genomic_DNA"/>
</dbReference>
<keyword evidence="1" id="KW-1133">Transmembrane helix</keyword>
<keyword evidence="3" id="KW-1185">Reference proteome</keyword>
<feature type="transmembrane region" description="Helical" evidence="1">
    <location>
        <begin position="91"/>
        <end position="112"/>
    </location>
</feature>
<sequence>MTESHTDTQRTEQKRRLSATWVLAILTIPAAIAVFLYGMAAVMSLAGCTDQTCAHKGPNELWFGILFYGALVVPVVTIVVTAFTARLRRGVVVPLVALALLAIDFAVLALTFRP</sequence>
<reference evidence="3" key="2">
    <citation type="submission" date="2016-02" db="EMBL/GenBank/DDBJ databases">
        <title>Draft genome sequence of five rapidly growing Mycobacterium species.</title>
        <authorList>
            <person name="Katahira K."/>
            <person name="Gotou Y."/>
            <person name="Iida K."/>
            <person name="Ogura Y."/>
            <person name="Hayashi T."/>
        </authorList>
    </citation>
    <scope>NUCLEOTIDE SEQUENCE [LARGE SCALE GENOMIC DNA]</scope>
    <source>
        <strain evidence="3">JCM15654</strain>
    </source>
</reference>
<keyword evidence="1" id="KW-0812">Transmembrane</keyword>
<evidence type="ECO:0008006" key="4">
    <source>
        <dbReference type="Google" id="ProtNLM"/>
    </source>
</evidence>
<proteinExistence type="predicted"/>
<dbReference type="RefSeq" id="WP_062831547.1">
    <property type="nucleotide sequence ID" value="NZ_BCSX01000051.1"/>
</dbReference>
<name>A0A100W508_9MYCO</name>
<evidence type="ECO:0000313" key="3">
    <source>
        <dbReference type="Proteomes" id="UP000069620"/>
    </source>
</evidence>
<protein>
    <recommendedName>
        <fullName evidence="4">Transmembrane protein</fullName>
    </recommendedName>
</protein>
<dbReference type="Proteomes" id="UP000069620">
    <property type="component" value="Unassembled WGS sequence"/>
</dbReference>
<evidence type="ECO:0000256" key="1">
    <source>
        <dbReference type="SAM" id="Phobius"/>
    </source>
</evidence>
<dbReference type="OrthoDB" id="4762660at2"/>
<comment type="caution">
    <text evidence="2">The sequence shown here is derived from an EMBL/GenBank/DDBJ whole genome shotgun (WGS) entry which is preliminary data.</text>
</comment>
<reference evidence="3" key="1">
    <citation type="journal article" date="2016" name="Genome Announc.">
        <title>Draft Genome Sequences of Five Rapidly Growing Mycobacterium Species, M. thermoresistibile, M. fortuitum subsp. acetamidolyticum, M. canariasense, M. brisbanense, and M. novocastrense.</title>
        <authorList>
            <person name="Katahira K."/>
            <person name="Ogura Y."/>
            <person name="Gotoh Y."/>
            <person name="Hayashi T."/>
        </authorList>
    </citation>
    <scope>NUCLEOTIDE SEQUENCE [LARGE SCALE GENOMIC DNA]</scope>
    <source>
        <strain evidence="3">JCM15654</strain>
    </source>
</reference>
<feature type="transmembrane region" description="Helical" evidence="1">
    <location>
        <begin position="21"/>
        <end position="41"/>
    </location>
</feature>
<feature type="transmembrane region" description="Helical" evidence="1">
    <location>
        <begin position="61"/>
        <end position="84"/>
    </location>
</feature>
<dbReference type="AlphaFoldDB" id="A0A100W508"/>
<organism evidence="2 3">
    <name type="scientific">Mycolicibacterium brisbanense</name>
    <dbReference type="NCBI Taxonomy" id="146020"/>
    <lineage>
        <taxon>Bacteria</taxon>
        <taxon>Bacillati</taxon>
        <taxon>Actinomycetota</taxon>
        <taxon>Actinomycetes</taxon>
        <taxon>Mycobacteriales</taxon>
        <taxon>Mycobacteriaceae</taxon>
        <taxon>Mycolicibacterium</taxon>
    </lineage>
</organism>
<evidence type="ECO:0000313" key="2">
    <source>
        <dbReference type="EMBL" id="GAS91734.1"/>
    </source>
</evidence>
<keyword evidence="1" id="KW-0472">Membrane</keyword>
<gene>
    <name evidence="2" type="ORF">RMCB_5830</name>
</gene>